<dbReference type="SMART" id="SM00220">
    <property type="entry name" value="S_TKc"/>
    <property type="match status" value="1"/>
</dbReference>
<proteinExistence type="predicted"/>
<dbReference type="InterPro" id="IPR000719">
    <property type="entry name" value="Prot_kinase_dom"/>
</dbReference>
<keyword evidence="1" id="KW-0547">Nucleotide-binding</keyword>
<dbReference type="Gene3D" id="3.30.200.20">
    <property type="entry name" value="Phosphorylase Kinase, domain 1"/>
    <property type="match status" value="1"/>
</dbReference>
<sequence length="290" mass="34091">MHDNIAVMKDSFWSFDEQGILNHLWIVTERMDFTLADFFRHTAKKDYTPTPRLRDHRHLGAILVQTLQALDYLHQRGIIHRNVKPENIGMSKKCHLKLFDFGVARSTNTDLTELVSTPLYHPLEVQLFEQYDWGVDIWATGLVALEFLNHSLYPANVNSKDKIKQRILDVLGVPEDKYKEFFKHKLKNEVQRDGCFDAFLTTAFERLEPGRRDLNEENLRDLLSKMLCINPRRPLASELLEHEYLKMLQSAMTRKQIENSTNDQVTDHAKNQRDKETLIKILKNFSRQLM</sequence>
<evidence type="ECO:0000313" key="4">
    <source>
        <dbReference type="Proteomes" id="UP000887575"/>
    </source>
</evidence>
<evidence type="ECO:0000256" key="2">
    <source>
        <dbReference type="ARBA" id="ARBA00022840"/>
    </source>
</evidence>
<dbReference type="Gene3D" id="1.10.510.10">
    <property type="entry name" value="Transferase(Phosphotransferase) domain 1"/>
    <property type="match status" value="1"/>
</dbReference>
<dbReference type="WBParaSite" id="MBELARI_LOCUS17958">
    <property type="protein sequence ID" value="MBELARI_LOCUS17958"/>
    <property type="gene ID" value="MBELARI_LOCUS17958"/>
</dbReference>
<dbReference type="InterPro" id="IPR011009">
    <property type="entry name" value="Kinase-like_dom_sf"/>
</dbReference>
<evidence type="ECO:0000259" key="3">
    <source>
        <dbReference type="PROSITE" id="PS50011"/>
    </source>
</evidence>
<keyword evidence="4" id="KW-1185">Reference proteome</keyword>
<keyword evidence="2" id="KW-0067">ATP-binding</keyword>
<dbReference type="GO" id="GO:0004672">
    <property type="term" value="F:protein kinase activity"/>
    <property type="evidence" value="ECO:0007669"/>
    <property type="project" value="InterPro"/>
</dbReference>
<name>A0AAF3EW22_9BILA</name>
<dbReference type="Pfam" id="PF00069">
    <property type="entry name" value="Pkinase"/>
    <property type="match status" value="1"/>
</dbReference>
<dbReference type="PANTHER" id="PTHR24055">
    <property type="entry name" value="MITOGEN-ACTIVATED PROTEIN KINASE"/>
    <property type="match status" value="1"/>
</dbReference>
<dbReference type="AlphaFoldDB" id="A0AAF3EW22"/>
<evidence type="ECO:0000256" key="1">
    <source>
        <dbReference type="ARBA" id="ARBA00022741"/>
    </source>
</evidence>
<evidence type="ECO:0000313" key="5">
    <source>
        <dbReference type="WBParaSite" id="MBELARI_LOCUS17958"/>
    </source>
</evidence>
<dbReference type="PROSITE" id="PS50011">
    <property type="entry name" value="PROTEIN_KINASE_DOM"/>
    <property type="match status" value="1"/>
</dbReference>
<feature type="domain" description="Protein kinase" evidence="3">
    <location>
        <begin position="1"/>
        <end position="245"/>
    </location>
</feature>
<reference evidence="5" key="1">
    <citation type="submission" date="2024-02" db="UniProtKB">
        <authorList>
            <consortium name="WormBaseParasite"/>
        </authorList>
    </citation>
    <scope>IDENTIFICATION</scope>
</reference>
<dbReference type="GO" id="GO:0005524">
    <property type="term" value="F:ATP binding"/>
    <property type="evidence" value="ECO:0007669"/>
    <property type="project" value="UniProtKB-KW"/>
</dbReference>
<dbReference type="Proteomes" id="UP000887575">
    <property type="component" value="Unassembled WGS sequence"/>
</dbReference>
<organism evidence="4 5">
    <name type="scientific">Mesorhabditis belari</name>
    <dbReference type="NCBI Taxonomy" id="2138241"/>
    <lineage>
        <taxon>Eukaryota</taxon>
        <taxon>Metazoa</taxon>
        <taxon>Ecdysozoa</taxon>
        <taxon>Nematoda</taxon>
        <taxon>Chromadorea</taxon>
        <taxon>Rhabditida</taxon>
        <taxon>Rhabditina</taxon>
        <taxon>Rhabditomorpha</taxon>
        <taxon>Rhabditoidea</taxon>
        <taxon>Rhabditidae</taxon>
        <taxon>Mesorhabditinae</taxon>
        <taxon>Mesorhabditis</taxon>
    </lineage>
</organism>
<protein>
    <recommendedName>
        <fullName evidence="3">Protein kinase domain-containing protein</fullName>
    </recommendedName>
</protein>
<accession>A0AAF3EW22</accession>
<dbReference type="SUPFAM" id="SSF56112">
    <property type="entry name" value="Protein kinase-like (PK-like)"/>
    <property type="match status" value="1"/>
</dbReference>
<dbReference type="InterPro" id="IPR050117">
    <property type="entry name" value="MAPK"/>
</dbReference>